<evidence type="ECO:0000313" key="3">
    <source>
        <dbReference type="Proteomes" id="UP001231616"/>
    </source>
</evidence>
<keyword evidence="1" id="KW-1133">Transmembrane helix</keyword>
<feature type="transmembrane region" description="Helical" evidence="1">
    <location>
        <begin position="86"/>
        <end position="110"/>
    </location>
</feature>
<evidence type="ECO:0000313" key="2">
    <source>
        <dbReference type="EMBL" id="MDP4537238.1"/>
    </source>
</evidence>
<proteinExistence type="predicted"/>
<reference evidence="2 3" key="1">
    <citation type="submission" date="2023-08" db="EMBL/GenBank/DDBJ databases">
        <authorList>
            <person name="Joshi A."/>
            <person name="Thite S."/>
        </authorList>
    </citation>
    <scope>NUCLEOTIDE SEQUENCE [LARGE SCALE GENOMIC DNA]</scope>
    <source>
        <strain evidence="2 3">AC40</strain>
    </source>
</reference>
<comment type="caution">
    <text evidence="2">The sequence shown here is derived from an EMBL/GenBank/DDBJ whole genome shotgun (WGS) entry which is preliminary data.</text>
</comment>
<feature type="transmembrane region" description="Helical" evidence="1">
    <location>
        <begin position="47"/>
        <end position="66"/>
    </location>
</feature>
<dbReference type="EMBL" id="JAUZVZ010000021">
    <property type="protein sequence ID" value="MDP4537238.1"/>
    <property type="molecule type" value="Genomic_DNA"/>
</dbReference>
<evidence type="ECO:0000256" key="1">
    <source>
        <dbReference type="SAM" id="Phobius"/>
    </source>
</evidence>
<protein>
    <recommendedName>
        <fullName evidence="4">Transmembrane protein</fullName>
    </recommendedName>
</protein>
<keyword evidence="1" id="KW-0472">Membrane</keyword>
<keyword evidence="3" id="KW-1185">Reference proteome</keyword>
<organism evidence="2 3">
    <name type="scientific">Alkalimonas collagenimarina</name>
    <dbReference type="NCBI Taxonomy" id="400390"/>
    <lineage>
        <taxon>Bacteria</taxon>
        <taxon>Pseudomonadati</taxon>
        <taxon>Pseudomonadota</taxon>
        <taxon>Gammaproteobacteria</taxon>
        <taxon>Alkalimonas</taxon>
    </lineage>
</organism>
<dbReference type="RefSeq" id="WP_305894500.1">
    <property type="nucleotide sequence ID" value="NZ_JAUZVZ010000021.1"/>
</dbReference>
<dbReference type="Proteomes" id="UP001231616">
    <property type="component" value="Unassembled WGS sequence"/>
</dbReference>
<accession>A0ABT9H1S5</accession>
<keyword evidence="1" id="KW-0812">Transmembrane</keyword>
<feature type="transmembrane region" description="Helical" evidence="1">
    <location>
        <begin position="15"/>
        <end position="35"/>
    </location>
</feature>
<name>A0ABT9H1S5_9GAMM</name>
<evidence type="ECO:0008006" key="4">
    <source>
        <dbReference type="Google" id="ProtNLM"/>
    </source>
</evidence>
<gene>
    <name evidence="2" type="ORF">Q3O60_13685</name>
</gene>
<sequence length="124" mass="14066">MLSFYHRLARILAPAFWWLLAAAILFGMLFIWLLLTSEQSHQASVLFWLLLMLAMLGLLLVIKWFATPAPELNETKGFFLRCKVRLVRLGYLLLALITSFIMLAIAVLGARIGFGGLMRWLLGA</sequence>